<sequence>MTHFSYTSNQMVYNNFGNVPDNRNYQSNQVGNPMVNKDVGRMNGRFNFMTTCQMENRNLMPTSSNYYNTNTYGANTYTNYKMPNANSGNAAATEIYQYCQGINRGDPLMSTKSNILQPSKIQETNLMEHSLRWNGNKAACGETYATYKMGNSTDSNAVVNENYGLRMNWDANYASNVCSAMNSSTKLSSPIENINAPLQSYENCETFSRVPYQELSSNDGWIAATGAPSNVMPSAVMNDELLNKLKLLFVNCLDNVFLISNDANYNVNQDETQNTNEFANLNYDCFVNDDTSQIQFQNAVSPNIGFAGSEIEYGQLVSSEYPMGQVVGDSYAMNANMYQENCYANTEDVLQNGNGCIQYDDGTLNYAANFYLEDKQIEWQASATVLNHFDESDESWNYLIYECLPFDTVNMQFVDWILNGNELINVYRLDLSYFLRDAVLGYFP</sequence>
<name>A0A0V0Y800_TRIPS</name>
<accession>A0A0V0Y800</accession>
<dbReference type="AlphaFoldDB" id="A0A0V0Y800"/>
<evidence type="ECO:0000313" key="1">
    <source>
        <dbReference type="EMBL" id="KRX96403.1"/>
    </source>
</evidence>
<protein>
    <submittedName>
        <fullName evidence="1">Uncharacterized protein</fullName>
    </submittedName>
</protein>
<gene>
    <name evidence="1" type="ORF">T4E_8852</name>
</gene>
<dbReference type="Proteomes" id="UP000054815">
    <property type="component" value="Unassembled WGS sequence"/>
</dbReference>
<dbReference type="EMBL" id="JYDU01000044">
    <property type="protein sequence ID" value="KRX96403.1"/>
    <property type="molecule type" value="Genomic_DNA"/>
</dbReference>
<proteinExistence type="predicted"/>
<evidence type="ECO:0000313" key="2">
    <source>
        <dbReference type="Proteomes" id="UP000054815"/>
    </source>
</evidence>
<organism evidence="1 2">
    <name type="scientific">Trichinella pseudospiralis</name>
    <name type="common">Parasitic roundworm</name>
    <dbReference type="NCBI Taxonomy" id="6337"/>
    <lineage>
        <taxon>Eukaryota</taxon>
        <taxon>Metazoa</taxon>
        <taxon>Ecdysozoa</taxon>
        <taxon>Nematoda</taxon>
        <taxon>Enoplea</taxon>
        <taxon>Dorylaimia</taxon>
        <taxon>Trichinellida</taxon>
        <taxon>Trichinellidae</taxon>
        <taxon>Trichinella</taxon>
    </lineage>
</organism>
<reference evidence="1 2" key="1">
    <citation type="submission" date="2015-01" db="EMBL/GenBank/DDBJ databases">
        <title>Evolution of Trichinella species and genotypes.</title>
        <authorList>
            <person name="Korhonen P.K."/>
            <person name="Edoardo P."/>
            <person name="Giuseppe L.R."/>
            <person name="Gasser R.B."/>
        </authorList>
    </citation>
    <scope>NUCLEOTIDE SEQUENCE [LARGE SCALE GENOMIC DNA]</scope>
    <source>
        <strain evidence="1">ISS141</strain>
    </source>
</reference>
<comment type="caution">
    <text evidence="1">The sequence shown here is derived from an EMBL/GenBank/DDBJ whole genome shotgun (WGS) entry which is preliminary data.</text>
</comment>